<evidence type="ECO:0000256" key="2">
    <source>
        <dbReference type="ARBA" id="ARBA00009045"/>
    </source>
</evidence>
<dbReference type="PROSITE" id="PS50222">
    <property type="entry name" value="EF_HAND_2"/>
    <property type="match status" value="1"/>
</dbReference>
<feature type="domain" description="EF-hand" evidence="7">
    <location>
        <begin position="66"/>
        <end position="101"/>
    </location>
</feature>
<keyword evidence="5 6" id="KW-0472">Membrane</keyword>
<dbReference type="InterPro" id="IPR051739">
    <property type="entry name" value="Rhomboid_IM_Serine_Proteases"/>
</dbReference>
<keyword evidence="3 6" id="KW-0812">Transmembrane</keyword>
<evidence type="ECO:0000259" key="7">
    <source>
        <dbReference type="PROSITE" id="PS50222"/>
    </source>
</evidence>
<keyword evidence="4 6" id="KW-1133">Transmembrane helix</keyword>
<comment type="subcellular location">
    <subcellularLocation>
        <location evidence="1">Membrane</location>
        <topology evidence="1">Multi-pass membrane protein</topology>
    </subcellularLocation>
</comment>
<sequence length="387" mass="43759">MPGLNRLRQWNRSMRRTQETELERLRQLRQELEETVKPIFDKHGNMGVSVLELRNQLEETGITHTIPKKRLKRLLERADVDGDSYITYQEFTDMMTNPEFLSRKERTSMNRLIGLAIHNIVPRSLRQDFLKAYTCSPPPIFIPIISAVQIIVFVVYAIELSNRGTPVTANSGTPFHSPLVYEPSRRYQVWRFFTYSLIHDGYIHLINNLVIHVIFGLPLEIVHKGLRVMAIYCIGITAGSLAHSLTDHWALLVGASGGCYALIGGHLASVIVNWKEMNHECKGGNPFRFFLSAPMRFIIILVIVGGDTGYAFYKRYTDPEGEKIGVAAHIGGLLAGLLVGVPFLKNLIELPWEKTVGVVTLTVFMMFVVTAVIFNGVYNGYPPTDWS</sequence>
<dbReference type="InterPro" id="IPR002048">
    <property type="entry name" value="EF_hand_dom"/>
</dbReference>
<dbReference type="PANTHER" id="PTHR45840:SF2">
    <property type="entry name" value="PROTEIN RHOMBOID-RELATED"/>
    <property type="match status" value="1"/>
</dbReference>
<evidence type="ECO:0000256" key="4">
    <source>
        <dbReference type="ARBA" id="ARBA00022989"/>
    </source>
</evidence>
<dbReference type="PANTHER" id="PTHR45840">
    <property type="entry name" value="RHOMBOID-RELATED PROTEIN"/>
    <property type="match status" value="1"/>
</dbReference>
<evidence type="ECO:0000256" key="1">
    <source>
        <dbReference type="ARBA" id="ARBA00004141"/>
    </source>
</evidence>
<dbReference type="AlphaFoldDB" id="A0ABD3WEG6"/>
<gene>
    <name evidence="8" type="ORF">ACJMK2_040247</name>
</gene>
<feature type="transmembrane region" description="Helical" evidence="6">
    <location>
        <begin position="249"/>
        <end position="272"/>
    </location>
</feature>
<comment type="similarity">
    <text evidence="2">Belongs to the peptidase S54 family.</text>
</comment>
<evidence type="ECO:0000256" key="6">
    <source>
        <dbReference type="SAM" id="Phobius"/>
    </source>
</evidence>
<dbReference type="EMBL" id="JBJQND010000007">
    <property type="protein sequence ID" value="KAL3872314.1"/>
    <property type="molecule type" value="Genomic_DNA"/>
</dbReference>
<keyword evidence="9" id="KW-1185">Reference proteome</keyword>
<feature type="transmembrane region" description="Helical" evidence="6">
    <location>
        <begin position="324"/>
        <end position="344"/>
    </location>
</feature>
<comment type="caution">
    <text evidence="8">The sequence shown here is derived from an EMBL/GenBank/DDBJ whole genome shotgun (WGS) entry which is preliminary data.</text>
</comment>
<dbReference type="InterPro" id="IPR035952">
    <property type="entry name" value="Rhomboid-like_sf"/>
</dbReference>
<dbReference type="Gene3D" id="1.20.1540.10">
    <property type="entry name" value="Rhomboid-like"/>
    <property type="match status" value="1"/>
</dbReference>
<protein>
    <recommendedName>
        <fullName evidence="7">EF-hand domain-containing protein</fullName>
    </recommendedName>
</protein>
<reference evidence="8 9" key="1">
    <citation type="submission" date="2024-11" db="EMBL/GenBank/DDBJ databases">
        <title>Chromosome-level genome assembly of the freshwater bivalve Anodonta woodiana.</title>
        <authorList>
            <person name="Chen X."/>
        </authorList>
    </citation>
    <scope>NUCLEOTIDE SEQUENCE [LARGE SCALE GENOMIC DNA]</scope>
    <source>
        <strain evidence="8">MN2024</strain>
        <tissue evidence="8">Gills</tissue>
    </source>
</reference>
<dbReference type="Pfam" id="PF01694">
    <property type="entry name" value="Rhomboid"/>
    <property type="match status" value="1"/>
</dbReference>
<evidence type="ECO:0000256" key="5">
    <source>
        <dbReference type="ARBA" id="ARBA00023136"/>
    </source>
</evidence>
<feature type="transmembrane region" description="Helical" evidence="6">
    <location>
        <begin position="356"/>
        <end position="378"/>
    </location>
</feature>
<dbReference type="CDD" id="cd00051">
    <property type="entry name" value="EFh"/>
    <property type="match status" value="1"/>
</dbReference>
<evidence type="ECO:0000313" key="8">
    <source>
        <dbReference type="EMBL" id="KAL3872314.1"/>
    </source>
</evidence>
<feature type="transmembrane region" description="Helical" evidence="6">
    <location>
        <begin position="226"/>
        <end position="243"/>
    </location>
</feature>
<dbReference type="Gene3D" id="1.10.238.10">
    <property type="entry name" value="EF-hand"/>
    <property type="match status" value="1"/>
</dbReference>
<feature type="transmembrane region" description="Helical" evidence="6">
    <location>
        <begin position="293"/>
        <end position="312"/>
    </location>
</feature>
<dbReference type="InterPro" id="IPR011992">
    <property type="entry name" value="EF-hand-dom_pair"/>
</dbReference>
<feature type="transmembrane region" description="Helical" evidence="6">
    <location>
        <begin position="140"/>
        <end position="158"/>
    </location>
</feature>
<name>A0ABD3WEG6_SINWO</name>
<feature type="transmembrane region" description="Helical" evidence="6">
    <location>
        <begin position="201"/>
        <end position="219"/>
    </location>
</feature>
<evidence type="ECO:0000256" key="3">
    <source>
        <dbReference type="ARBA" id="ARBA00022692"/>
    </source>
</evidence>
<dbReference type="SUPFAM" id="SSF144091">
    <property type="entry name" value="Rhomboid-like"/>
    <property type="match status" value="1"/>
</dbReference>
<dbReference type="GO" id="GO:0016020">
    <property type="term" value="C:membrane"/>
    <property type="evidence" value="ECO:0007669"/>
    <property type="project" value="UniProtKB-SubCell"/>
</dbReference>
<proteinExistence type="inferred from homology"/>
<dbReference type="SUPFAM" id="SSF47473">
    <property type="entry name" value="EF-hand"/>
    <property type="match status" value="1"/>
</dbReference>
<evidence type="ECO:0000313" key="9">
    <source>
        <dbReference type="Proteomes" id="UP001634394"/>
    </source>
</evidence>
<dbReference type="InterPro" id="IPR022764">
    <property type="entry name" value="Peptidase_S54_rhomboid_dom"/>
</dbReference>
<dbReference type="Proteomes" id="UP001634394">
    <property type="component" value="Unassembled WGS sequence"/>
</dbReference>
<organism evidence="8 9">
    <name type="scientific">Sinanodonta woodiana</name>
    <name type="common">Chinese pond mussel</name>
    <name type="synonym">Anodonta woodiana</name>
    <dbReference type="NCBI Taxonomy" id="1069815"/>
    <lineage>
        <taxon>Eukaryota</taxon>
        <taxon>Metazoa</taxon>
        <taxon>Spiralia</taxon>
        <taxon>Lophotrochozoa</taxon>
        <taxon>Mollusca</taxon>
        <taxon>Bivalvia</taxon>
        <taxon>Autobranchia</taxon>
        <taxon>Heteroconchia</taxon>
        <taxon>Palaeoheterodonta</taxon>
        <taxon>Unionida</taxon>
        <taxon>Unionoidea</taxon>
        <taxon>Unionidae</taxon>
        <taxon>Unioninae</taxon>
        <taxon>Sinanodonta</taxon>
    </lineage>
</organism>
<accession>A0ABD3WEG6</accession>